<dbReference type="PANTHER" id="PTHR41373:SF1">
    <property type="entry name" value="PHOSPHATIDYLGLYCEROL LYSYLTRANSFERASE C-TERMINAL DOMAIN-CONTAINING PROTEIN"/>
    <property type="match status" value="1"/>
</dbReference>
<accession>A0A9D1KWK8</accession>
<evidence type="ECO:0000313" key="2">
    <source>
        <dbReference type="EMBL" id="HIU01909.1"/>
    </source>
</evidence>
<dbReference type="InterPro" id="IPR024320">
    <property type="entry name" value="LPG_synthase_C"/>
</dbReference>
<organism evidence="2 3">
    <name type="scientific">Candidatus Onthocola gallistercoris</name>
    <dbReference type="NCBI Taxonomy" id="2840876"/>
    <lineage>
        <taxon>Bacteria</taxon>
        <taxon>Bacillati</taxon>
        <taxon>Bacillota</taxon>
        <taxon>Bacilli</taxon>
        <taxon>Candidatus Onthocola</taxon>
    </lineage>
</organism>
<reference evidence="2" key="1">
    <citation type="submission" date="2020-10" db="EMBL/GenBank/DDBJ databases">
        <authorList>
            <person name="Gilroy R."/>
        </authorList>
    </citation>
    <scope>NUCLEOTIDE SEQUENCE</scope>
    <source>
        <strain evidence="2">CHK187-14744</strain>
    </source>
</reference>
<dbReference type="SUPFAM" id="SSF55729">
    <property type="entry name" value="Acyl-CoA N-acyltransferases (Nat)"/>
    <property type="match status" value="2"/>
</dbReference>
<evidence type="ECO:0000313" key="3">
    <source>
        <dbReference type="Proteomes" id="UP000824164"/>
    </source>
</evidence>
<dbReference type="EMBL" id="DVLT01000008">
    <property type="protein sequence ID" value="HIU01909.1"/>
    <property type="molecule type" value="Genomic_DNA"/>
</dbReference>
<evidence type="ECO:0000259" key="1">
    <source>
        <dbReference type="Pfam" id="PF09924"/>
    </source>
</evidence>
<feature type="domain" description="Phosphatidylglycerol lysyltransferase C-terminal" evidence="1">
    <location>
        <begin position="34"/>
        <end position="297"/>
    </location>
</feature>
<gene>
    <name evidence="2" type="ORF">IAB63_01495</name>
</gene>
<dbReference type="PANTHER" id="PTHR41373">
    <property type="entry name" value="DUF2156 DOMAIN-CONTAINING PROTEIN"/>
    <property type="match status" value="1"/>
</dbReference>
<comment type="caution">
    <text evidence="2">The sequence shown here is derived from an EMBL/GenBank/DDBJ whole genome shotgun (WGS) entry which is preliminary data.</text>
</comment>
<dbReference type="InterPro" id="IPR016181">
    <property type="entry name" value="Acyl_CoA_acyltransferase"/>
</dbReference>
<sequence>MSETPRELRAEDYDFLLPYFKMRYSHTCENVVMSHFIWKDYYNTRYVADEGGLIWIMNAFGETFSMLPLCREEDLRLYFDKTKQYFNQVLGKKLVIYLADEKGCDLLRLSEDEFSIEADRRYFDYIYSADKLRTLSGKKYHKKKNHLNAFLKEYEGRYEYRSLCCGHKDEIMSFLRKWEDVRDIEDEYHRVDFELNGIEYLLEHQLCVDFNMGAVYIDGRMEAFSLGVYGKHERMAVIHVEKANPNIRGLYAFINQQMLVHEFPDALFVNREDDMGLEGLRKAKMSYHPIYLMQKYNIIEK</sequence>
<dbReference type="Proteomes" id="UP000824164">
    <property type="component" value="Unassembled WGS sequence"/>
</dbReference>
<dbReference type="InterPro" id="IPR016732">
    <property type="entry name" value="UCP018688"/>
</dbReference>
<dbReference type="AlphaFoldDB" id="A0A9D1KWK8"/>
<dbReference type="Gene3D" id="3.40.630.30">
    <property type="match status" value="1"/>
</dbReference>
<dbReference type="Pfam" id="PF09924">
    <property type="entry name" value="LPG_synthase_C"/>
    <property type="match status" value="1"/>
</dbReference>
<proteinExistence type="predicted"/>
<name>A0A9D1KWK8_9FIRM</name>
<dbReference type="PIRSF" id="PIRSF018688">
    <property type="entry name" value="UCP018688"/>
    <property type="match status" value="1"/>
</dbReference>
<protein>
    <submittedName>
        <fullName evidence="2">DUF2156 domain-containing protein</fullName>
    </submittedName>
</protein>
<reference evidence="2" key="2">
    <citation type="journal article" date="2021" name="PeerJ">
        <title>Extensive microbial diversity within the chicken gut microbiome revealed by metagenomics and culture.</title>
        <authorList>
            <person name="Gilroy R."/>
            <person name="Ravi A."/>
            <person name="Getino M."/>
            <person name="Pursley I."/>
            <person name="Horton D.L."/>
            <person name="Alikhan N.F."/>
            <person name="Baker D."/>
            <person name="Gharbi K."/>
            <person name="Hall N."/>
            <person name="Watson M."/>
            <person name="Adriaenssens E.M."/>
            <person name="Foster-Nyarko E."/>
            <person name="Jarju S."/>
            <person name="Secka A."/>
            <person name="Antonio M."/>
            <person name="Oren A."/>
            <person name="Chaudhuri R.R."/>
            <person name="La Ragione R."/>
            <person name="Hildebrand F."/>
            <person name="Pallen M.J."/>
        </authorList>
    </citation>
    <scope>NUCLEOTIDE SEQUENCE</scope>
    <source>
        <strain evidence="2">CHK187-14744</strain>
    </source>
</reference>